<protein>
    <submittedName>
        <fullName evidence="1">Uncharacterized protein</fullName>
    </submittedName>
</protein>
<reference evidence="1" key="1">
    <citation type="submission" date="2016-04" db="EMBL/GenBank/DDBJ databases">
        <authorList>
            <person name="Evans L.H."/>
            <person name="Alamgir A."/>
            <person name="Owens N."/>
            <person name="Weber N.D."/>
            <person name="Virtaneva K."/>
            <person name="Barbian K."/>
            <person name="Babar A."/>
            <person name="Rosenke K."/>
        </authorList>
    </citation>
    <scope>NUCLEOTIDE SEQUENCE</scope>
    <source>
        <strain evidence="1">86</strain>
    </source>
</reference>
<gene>
    <name evidence="1" type="ORF">KL86CLO1_10780</name>
</gene>
<sequence length="149" mass="17275">MGWVKKHRLQGKPLEAVFSLFWYILNQVSWPATDSGWHFESMFDYLFFFNSIKFKREITVTSILKRVITSNEEELHVHFMLQLPLQKPISTVAINAPKTPISASDRLIPNFASLDLKQIRSKARIIISIPIPTSVLAAQKHFIFMFTHC</sequence>
<accession>A0A212JAN9</accession>
<dbReference type="AlphaFoldDB" id="A0A212JAN9"/>
<organism evidence="1">
    <name type="scientific">uncultured Eubacteriales bacterium</name>
    <dbReference type="NCBI Taxonomy" id="172733"/>
    <lineage>
        <taxon>Bacteria</taxon>
        <taxon>Bacillati</taxon>
        <taxon>Bacillota</taxon>
        <taxon>Clostridia</taxon>
        <taxon>Eubacteriales</taxon>
        <taxon>environmental samples</taxon>
    </lineage>
</organism>
<dbReference type="EMBL" id="FLUN01000001">
    <property type="protein sequence ID" value="SBV96458.1"/>
    <property type="molecule type" value="Genomic_DNA"/>
</dbReference>
<proteinExistence type="predicted"/>
<name>A0A212JAN9_9FIRM</name>
<evidence type="ECO:0000313" key="1">
    <source>
        <dbReference type="EMBL" id="SBV96458.1"/>
    </source>
</evidence>